<organism evidence="8 9">
    <name type="scientific">Methanobacterium lacus (strain AL-21)</name>
    <dbReference type="NCBI Taxonomy" id="877455"/>
    <lineage>
        <taxon>Archaea</taxon>
        <taxon>Methanobacteriati</taxon>
        <taxon>Methanobacteriota</taxon>
        <taxon>Methanomada group</taxon>
        <taxon>Methanobacteria</taxon>
        <taxon>Methanobacteriales</taxon>
        <taxon>Methanobacteriaceae</taxon>
        <taxon>Methanobacterium</taxon>
    </lineage>
</organism>
<keyword evidence="2 4" id="KW-0238">DNA-binding</keyword>
<dbReference type="eggNOG" id="arCOG01245">
    <property type="taxonomic scope" value="Archaea"/>
</dbReference>
<dbReference type="PANTHER" id="PTHR30349">
    <property type="entry name" value="PHAGE INTEGRASE-RELATED"/>
    <property type="match status" value="1"/>
</dbReference>
<evidence type="ECO:0000313" key="9">
    <source>
        <dbReference type="Proteomes" id="UP000007490"/>
    </source>
</evidence>
<dbReference type="InterPro" id="IPR013762">
    <property type="entry name" value="Integrase-like_cat_sf"/>
</dbReference>
<evidence type="ECO:0000256" key="5">
    <source>
        <dbReference type="SAM" id="Coils"/>
    </source>
</evidence>
<dbReference type="Gene3D" id="1.10.443.10">
    <property type="entry name" value="Intergrase catalytic core"/>
    <property type="match status" value="1"/>
</dbReference>
<evidence type="ECO:0000256" key="2">
    <source>
        <dbReference type="ARBA" id="ARBA00023125"/>
    </source>
</evidence>
<dbReference type="GO" id="GO:0006310">
    <property type="term" value="P:DNA recombination"/>
    <property type="evidence" value="ECO:0007669"/>
    <property type="project" value="UniProtKB-KW"/>
</dbReference>
<dbReference type="OrthoDB" id="78358at2157"/>
<sequence>MNSELIEKWFIKKDLSESTQSLYRLGLKKYCELIGKSPDELLEEAEREEDEGLRLRKRKIDYYLPKYKKHLEEAGNSPQTIKVYLSAVKSFYKTNQIEIPEVSNKVTDICLEKNEGRLLTRDDIQKMIETSPIREKTIIYLMALTGMSQAEVRNLTIQKFLNTVNESVDKKIETIDDLFENEKLLNDVVLIIEITRQKVHYRYQTFIPPEVTRNIVLYLKDRVYGRNDNVRIIDCNKTLFVSNKGEKLTKQGIASNFNRIGKKAGFTANEKGAYGFWRSHGLRKYFISTIINNTGDHILADYLVGHKISPIKRAYWKADPEKLKEKYLEVLPYLSIDEIKVKDFKTKEYKELKEKNKALQAQVDKINKNMEENMKTINLWKEVLPKKFQNLNKDDGKNGNDTVLAKYKIDYQDKKE</sequence>
<keyword evidence="3" id="KW-0233">DNA recombination</keyword>
<dbReference type="Gene3D" id="1.10.150.130">
    <property type="match status" value="1"/>
</dbReference>
<feature type="coiled-coil region" evidence="5">
    <location>
        <begin position="342"/>
        <end position="376"/>
    </location>
</feature>
<accession>F0TCB2</accession>
<evidence type="ECO:0000313" key="8">
    <source>
        <dbReference type="EMBL" id="ADZ10379.1"/>
    </source>
</evidence>
<dbReference type="GO" id="GO:0015074">
    <property type="term" value="P:DNA integration"/>
    <property type="evidence" value="ECO:0007669"/>
    <property type="project" value="UniProtKB-KW"/>
</dbReference>
<reference evidence="8 9" key="2">
    <citation type="journal article" date="2014" name="Int. J. Syst. Evol. Microbiol.">
        <title>Methanobacterium paludis sp. nov. and a novel strain of Methanobacterium lacus isolated from northern peatlands.</title>
        <authorList>
            <person name="Cadillo-Quiroz H."/>
            <person name="Brauer S.L."/>
            <person name="Goodson N."/>
            <person name="Yavitt J.B."/>
            <person name="Zinder S.H."/>
        </authorList>
    </citation>
    <scope>NUCLEOTIDE SEQUENCE [LARGE SCALE GENOMIC DNA]</scope>
    <source>
        <strain evidence="8 9">AL-21</strain>
    </source>
</reference>
<feature type="domain" description="Tyr recombinase" evidence="6">
    <location>
        <begin position="114"/>
        <end position="328"/>
    </location>
</feature>
<dbReference type="AlphaFoldDB" id="F0TCB2"/>
<dbReference type="Pfam" id="PF00589">
    <property type="entry name" value="Phage_integrase"/>
    <property type="match status" value="1"/>
</dbReference>
<dbReference type="InterPro" id="IPR010998">
    <property type="entry name" value="Integrase_recombinase_N"/>
</dbReference>
<dbReference type="KEGG" id="mel:Metbo_2164"/>
<dbReference type="InterPro" id="IPR011010">
    <property type="entry name" value="DNA_brk_join_enz"/>
</dbReference>
<name>F0TCB2_METLA</name>
<evidence type="ECO:0000259" key="7">
    <source>
        <dbReference type="PROSITE" id="PS51900"/>
    </source>
</evidence>
<dbReference type="HOGENOM" id="CLU_041884_1_0_2"/>
<proteinExistence type="predicted"/>
<evidence type="ECO:0000256" key="1">
    <source>
        <dbReference type="ARBA" id="ARBA00022908"/>
    </source>
</evidence>
<protein>
    <submittedName>
        <fullName evidence="8">Integrase family protein</fullName>
    </submittedName>
</protein>
<dbReference type="InterPro" id="IPR050090">
    <property type="entry name" value="Tyrosine_recombinase_XerCD"/>
</dbReference>
<dbReference type="InterPro" id="IPR002104">
    <property type="entry name" value="Integrase_catalytic"/>
</dbReference>
<dbReference type="PANTHER" id="PTHR30349:SF41">
    <property type="entry name" value="INTEGRASE_RECOMBINASE PROTEIN MJ0367-RELATED"/>
    <property type="match status" value="1"/>
</dbReference>
<keyword evidence="9" id="KW-1185">Reference proteome</keyword>
<dbReference type="InterPro" id="IPR044068">
    <property type="entry name" value="CB"/>
</dbReference>
<reference evidence="9" key="1">
    <citation type="submission" date="2011-02" db="EMBL/GenBank/DDBJ databases">
        <title>Complete sequence of Methanobacterium sp. AL-21.</title>
        <authorList>
            <consortium name="US DOE Joint Genome Institute"/>
            <person name="Lucas S."/>
            <person name="Copeland A."/>
            <person name="Lapidus A."/>
            <person name="Cheng J.-F."/>
            <person name="Goodwin L."/>
            <person name="Pitluck S."/>
            <person name="Chertkov O."/>
            <person name="Detter J.C."/>
            <person name="Han C."/>
            <person name="Tapia R."/>
            <person name="Land M."/>
            <person name="Hauser L."/>
            <person name="Kyrpides N."/>
            <person name="Ivanova N."/>
            <person name="Mikhailova N."/>
            <person name="Pagani I."/>
            <person name="Cadillo-Quiroz H."/>
            <person name="Imachi H."/>
            <person name="Zinder S."/>
            <person name="Liu W."/>
            <person name="Woyke T."/>
        </authorList>
    </citation>
    <scope>NUCLEOTIDE SEQUENCE [LARGE SCALE GENOMIC DNA]</scope>
    <source>
        <strain evidence="9">AL-21</strain>
    </source>
</reference>
<dbReference type="RefSeq" id="WP_013645730.1">
    <property type="nucleotide sequence ID" value="NC_015216.1"/>
</dbReference>
<dbReference type="PROSITE" id="PS51898">
    <property type="entry name" value="TYR_RECOMBINASE"/>
    <property type="match status" value="1"/>
</dbReference>
<evidence type="ECO:0000256" key="4">
    <source>
        <dbReference type="PROSITE-ProRule" id="PRU01248"/>
    </source>
</evidence>
<dbReference type="Proteomes" id="UP000007490">
    <property type="component" value="Chromosome"/>
</dbReference>
<evidence type="ECO:0000259" key="6">
    <source>
        <dbReference type="PROSITE" id="PS51898"/>
    </source>
</evidence>
<evidence type="ECO:0000256" key="3">
    <source>
        <dbReference type="ARBA" id="ARBA00023172"/>
    </source>
</evidence>
<dbReference type="PROSITE" id="PS51900">
    <property type="entry name" value="CB"/>
    <property type="match status" value="1"/>
</dbReference>
<keyword evidence="1" id="KW-0229">DNA integration</keyword>
<dbReference type="EMBL" id="CP002551">
    <property type="protein sequence ID" value="ADZ10379.1"/>
    <property type="molecule type" value="Genomic_DNA"/>
</dbReference>
<dbReference type="STRING" id="877455.Metbo_2164"/>
<feature type="domain" description="Core-binding (CB)" evidence="7">
    <location>
        <begin position="1"/>
        <end position="96"/>
    </location>
</feature>
<dbReference type="SUPFAM" id="SSF56349">
    <property type="entry name" value="DNA breaking-rejoining enzymes"/>
    <property type="match status" value="1"/>
</dbReference>
<gene>
    <name evidence="8" type="ordered locus">Metbo_2164</name>
</gene>
<keyword evidence="5" id="KW-0175">Coiled coil</keyword>
<dbReference type="GeneID" id="10278627"/>
<dbReference type="GO" id="GO:0003677">
    <property type="term" value="F:DNA binding"/>
    <property type="evidence" value="ECO:0007669"/>
    <property type="project" value="UniProtKB-UniRule"/>
</dbReference>